<feature type="transmembrane region" description="Helical" evidence="2">
    <location>
        <begin position="67"/>
        <end position="90"/>
    </location>
</feature>
<name>A0A9N9VC43_9HYPO</name>
<dbReference type="InterPro" id="IPR052337">
    <property type="entry name" value="SAT4-like"/>
</dbReference>
<evidence type="ECO:0000256" key="2">
    <source>
        <dbReference type="SAM" id="Phobius"/>
    </source>
</evidence>
<accession>A0A9N9VC43</accession>
<dbReference type="PANTHER" id="PTHR33048:SF2">
    <property type="entry name" value="SRPK"/>
    <property type="match status" value="1"/>
</dbReference>
<dbReference type="OrthoDB" id="4329349at2759"/>
<feature type="transmembrane region" description="Helical" evidence="2">
    <location>
        <begin position="232"/>
        <end position="256"/>
    </location>
</feature>
<feature type="non-terminal residue" evidence="3">
    <location>
        <position position="1"/>
    </location>
</feature>
<gene>
    <name evidence="3" type="ORF">CRHIZ90672A_00004655</name>
</gene>
<sequence>MKAIRSVFHTTVLNLLYRQLVLNEMPITEYKPSFLKEAWALHGIGTAVLLLRFAVRFKTIGISRLQFDDLFAFLALIFYACDAATVHLVYFLGTNVEASTIQTQRELCPEDVADFTLGSKLQLVAWYSYIALLWSLKGTMLCFFSWMTIGTLHSLLAKMISIAGALSYIAVSSRVVPDPGTKTSTAHTFRYHCHSSQCVNRRSDALHSATLTMEALIPLLATYIHECIIRKLAIGILLSSGIFVMAAALIRLGFSLSSNPSAANVNSWGVRETIVGIITVNIPILRPMFNRLFWKPGLSPPGSERRAKSGTGTGTGIKSTHISAQMPEAFEMATGKAGHMNNYTRYRSSTDGDSSEEGILRDPQPPSVL</sequence>
<evidence type="ECO:0000313" key="3">
    <source>
        <dbReference type="EMBL" id="CAH0020840.1"/>
    </source>
</evidence>
<protein>
    <submittedName>
        <fullName evidence="3">Uncharacterized protein</fullName>
    </submittedName>
</protein>
<evidence type="ECO:0000256" key="1">
    <source>
        <dbReference type="SAM" id="MobiDB-lite"/>
    </source>
</evidence>
<keyword evidence="4" id="KW-1185">Reference proteome</keyword>
<proteinExistence type="predicted"/>
<comment type="caution">
    <text evidence="3">The sequence shown here is derived from an EMBL/GenBank/DDBJ whole genome shotgun (WGS) entry which is preliminary data.</text>
</comment>
<evidence type="ECO:0000313" key="4">
    <source>
        <dbReference type="Proteomes" id="UP000696573"/>
    </source>
</evidence>
<reference evidence="3" key="1">
    <citation type="submission" date="2021-10" db="EMBL/GenBank/DDBJ databases">
        <authorList>
            <person name="Piombo E."/>
        </authorList>
    </citation>
    <scope>NUCLEOTIDE SEQUENCE</scope>
</reference>
<feature type="transmembrane region" description="Helical" evidence="2">
    <location>
        <begin position="126"/>
        <end position="148"/>
    </location>
</feature>
<keyword evidence="2" id="KW-1133">Transmembrane helix</keyword>
<feature type="compositionally biased region" description="Polar residues" evidence="1">
    <location>
        <begin position="341"/>
        <end position="352"/>
    </location>
</feature>
<keyword evidence="2" id="KW-0812">Transmembrane</keyword>
<feature type="region of interest" description="Disordered" evidence="1">
    <location>
        <begin position="300"/>
        <end position="319"/>
    </location>
</feature>
<organism evidence="3 4">
    <name type="scientific">Clonostachys rhizophaga</name>
    <dbReference type="NCBI Taxonomy" id="160324"/>
    <lineage>
        <taxon>Eukaryota</taxon>
        <taxon>Fungi</taxon>
        <taxon>Dikarya</taxon>
        <taxon>Ascomycota</taxon>
        <taxon>Pezizomycotina</taxon>
        <taxon>Sordariomycetes</taxon>
        <taxon>Hypocreomycetidae</taxon>
        <taxon>Hypocreales</taxon>
        <taxon>Bionectriaceae</taxon>
        <taxon>Clonostachys</taxon>
    </lineage>
</organism>
<dbReference type="EMBL" id="CABFNQ020000645">
    <property type="protein sequence ID" value="CAH0020840.1"/>
    <property type="molecule type" value="Genomic_DNA"/>
</dbReference>
<dbReference type="Proteomes" id="UP000696573">
    <property type="component" value="Unassembled WGS sequence"/>
</dbReference>
<keyword evidence="2" id="KW-0472">Membrane</keyword>
<dbReference type="PANTHER" id="PTHR33048">
    <property type="entry name" value="PTH11-LIKE INTEGRAL MEMBRANE PROTEIN (AFU_ORTHOLOGUE AFUA_5G11245)"/>
    <property type="match status" value="1"/>
</dbReference>
<feature type="region of interest" description="Disordered" evidence="1">
    <location>
        <begin position="341"/>
        <end position="369"/>
    </location>
</feature>
<dbReference type="AlphaFoldDB" id="A0A9N9VC43"/>
<feature type="transmembrane region" description="Helical" evidence="2">
    <location>
        <begin position="155"/>
        <end position="171"/>
    </location>
</feature>
<feature type="transmembrane region" description="Helical" evidence="2">
    <location>
        <begin position="38"/>
        <end position="55"/>
    </location>
</feature>